<evidence type="ECO:0000256" key="6">
    <source>
        <dbReference type="ARBA" id="ARBA00022960"/>
    </source>
</evidence>
<accession>A0ABV8D3F9</accession>
<evidence type="ECO:0000256" key="10">
    <source>
        <dbReference type="HAMAP-Rule" id="MF_02019"/>
    </source>
</evidence>
<proteinExistence type="inferred from homology"/>
<keyword evidence="16" id="KW-1185">Reference proteome</keyword>
<comment type="catalytic activity">
    <reaction evidence="10">
        <text>UDP-N-acetyl-alpha-D-muramoyl-L-alanyl-gamma-D-glutamyl-L-lysine + D-alanyl-D-alanine + ATP = UDP-N-acetyl-alpha-D-muramoyl-L-alanyl-gamma-D-glutamyl-L-lysyl-D-alanyl-D-alanine + ADP + phosphate + H(+)</text>
        <dbReference type="Rhea" id="RHEA:16085"/>
        <dbReference type="ChEBI" id="CHEBI:15378"/>
        <dbReference type="ChEBI" id="CHEBI:30616"/>
        <dbReference type="ChEBI" id="CHEBI:43474"/>
        <dbReference type="ChEBI" id="CHEBI:57822"/>
        <dbReference type="ChEBI" id="CHEBI:70758"/>
        <dbReference type="ChEBI" id="CHEBI:83903"/>
        <dbReference type="ChEBI" id="CHEBI:456216"/>
        <dbReference type="EC" id="6.3.2.10"/>
    </reaction>
</comment>
<dbReference type="Pfam" id="PF01225">
    <property type="entry name" value="Mur_ligase"/>
    <property type="match status" value="1"/>
</dbReference>
<dbReference type="InterPro" id="IPR036565">
    <property type="entry name" value="Mur-like_cat_sf"/>
</dbReference>
<keyword evidence="4 10" id="KW-0547">Nucleotide-binding</keyword>
<comment type="catalytic activity">
    <reaction evidence="11">
        <text>D-alanyl-D-alanine + UDP-N-acetyl-alpha-D-muramoyl-L-alanyl-gamma-D-glutamyl-meso-2,6-diaminopimelate + ATP = UDP-N-acetyl-alpha-D-muramoyl-L-alanyl-gamma-D-glutamyl-meso-2,6-diaminopimeloyl-D-alanyl-D-alanine + ADP + phosphate + H(+)</text>
        <dbReference type="Rhea" id="RHEA:28374"/>
        <dbReference type="ChEBI" id="CHEBI:15378"/>
        <dbReference type="ChEBI" id="CHEBI:30616"/>
        <dbReference type="ChEBI" id="CHEBI:43474"/>
        <dbReference type="ChEBI" id="CHEBI:57822"/>
        <dbReference type="ChEBI" id="CHEBI:61386"/>
        <dbReference type="ChEBI" id="CHEBI:83905"/>
        <dbReference type="ChEBI" id="CHEBI:456216"/>
        <dbReference type="EC" id="6.3.2.10"/>
    </reaction>
</comment>
<evidence type="ECO:0000256" key="9">
    <source>
        <dbReference type="ARBA" id="ARBA00023316"/>
    </source>
</evidence>
<dbReference type="Pfam" id="PF08245">
    <property type="entry name" value="Mur_ligase_M"/>
    <property type="match status" value="1"/>
</dbReference>
<protein>
    <recommendedName>
        <fullName evidence="10 11">UDP-N-acetylmuramoyl-tripeptide--D-alanyl-D-alanine ligase</fullName>
        <ecNumber evidence="10 11">6.3.2.10</ecNumber>
    </recommendedName>
    <alternativeName>
        <fullName evidence="10">D-alanyl-D-alanine-adding enzyme</fullName>
    </alternativeName>
</protein>
<evidence type="ECO:0000259" key="13">
    <source>
        <dbReference type="Pfam" id="PF02875"/>
    </source>
</evidence>
<evidence type="ECO:0000256" key="11">
    <source>
        <dbReference type="RuleBase" id="RU004136"/>
    </source>
</evidence>
<dbReference type="GO" id="GO:0047480">
    <property type="term" value="F:UDP-N-acetylmuramoyl-tripeptide-D-alanyl-D-alanine ligase activity"/>
    <property type="evidence" value="ECO:0007669"/>
    <property type="project" value="UniProtKB-EC"/>
</dbReference>
<keyword evidence="9 10" id="KW-0961">Cell wall biogenesis/degradation</keyword>
<keyword evidence="6 10" id="KW-0133">Cell shape</keyword>
<keyword evidence="3 10" id="KW-0132">Cell division</keyword>
<comment type="pathway">
    <text evidence="10 11">Cell wall biogenesis; peptidoglycan biosynthesis.</text>
</comment>
<keyword evidence="7 10" id="KW-0573">Peptidoglycan synthesis</keyword>
<dbReference type="Gene3D" id="3.40.1390.10">
    <property type="entry name" value="MurE/MurF, N-terminal domain"/>
    <property type="match status" value="1"/>
</dbReference>
<evidence type="ECO:0000259" key="12">
    <source>
        <dbReference type="Pfam" id="PF01225"/>
    </source>
</evidence>
<sequence>MKLTLHEIAKVVGALNDVSEFDDLNITNIEFDSRKIKSGNLFLPLKGMRDGHDFIETAFANGAVATFSEKKVINYPYILVADTLKAFQTLAQYYLRKMAVDVIAVTGSNGKTTTKDMIAAILVTTYKTYKTQGNYNNEIGLPYTVLHMPDETEKIVLEMGQDHLGDIALLSELARPHIAVVTLIGEAHLEFFGSREKIAQGKMQITQGMDEEGVLIAPADKIINAYLPDNQKIIRFGADKDIYLTDLEESRDSLTFRTNFLEGPIRLPVTGKYNATNAMIASYVGQLLKIAEDQIASALSQLKLTGNRTQWKKATNGADILSDVYNANPTAMRLILETFSTIASNEGGRKIAVLADMKELGENSVQMHTELITSLSPDDLDTVIFYGSDIADLAQLASQMFPIGKVYYFKKTLDQDQFADLVECIKGLLKPQDQILFKGSNSMNLSEVVDLLEEA</sequence>
<name>A0ABV8D3F9_9STRE</name>
<dbReference type="EMBL" id="JBHSAC010000083">
    <property type="protein sequence ID" value="MFC3932956.1"/>
    <property type="molecule type" value="Genomic_DNA"/>
</dbReference>
<dbReference type="Proteomes" id="UP001595901">
    <property type="component" value="Unassembled WGS sequence"/>
</dbReference>
<evidence type="ECO:0000256" key="5">
    <source>
        <dbReference type="ARBA" id="ARBA00022840"/>
    </source>
</evidence>
<reference evidence="16" key="1">
    <citation type="journal article" date="2019" name="Int. J. Syst. Evol. Microbiol.">
        <title>The Global Catalogue of Microorganisms (GCM) 10K type strain sequencing project: providing services to taxonomists for standard genome sequencing and annotation.</title>
        <authorList>
            <consortium name="The Broad Institute Genomics Platform"/>
            <consortium name="The Broad Institute Genome Sequencing Center for Infectious Disease"/>
            <person name="Wu L."/>
            <person name="Ma J."/>
        </authorList>
    </citation>
    <scope>NUCLEOTIDE SEQUENCE [LARGE SCALE GENOMIC DNA]</scope>
    <source>
        <strain evidence="16">CCUG 58728</strain>
    </source>
</reference>
<dbReference type="InterPro" id="IPR004101">
    <property type="entry name" value="Mur_ligase_C"/>
</dbReference>
<gene>
    <name evidence="10 15" type="primary">murF</name>
    <name evidence="15" type="ORF">ACFOSE_09375</name>
</gene>
<evidence type="ECO:0000313" key="16">
    <source>
        <dbReference type="Proteomes" id="UP001595901"/>
    </source>
</evidence>
<evidence type="ECO:0000256" key="7">
    <source>
        <dbReference type="ARBA" id="ARBA00022984"/>
    </source>
</evidence>
<dbReference type="SUPFAM" id="SSF63418">
    <property type="entry name" value="MurE/MurF N-terminal domain"/>
    <property type="match status" value="1"/>
</dbReference>
<feature type="domain" description="Mur ligase central" evidence="14">
    <location>
        <begin position="105"/>
        <end position="284"/>
    </location>
</feature>
<dbReference type="InterPro" id="IPR036615">
    <property type="entry name" value="Mur_ligase_C_dom_sf"/>
</dbReference>
<dbReference type="NCBIfam" id="TIGR01143">
    <property type="entry name" value="murF"/>
    <property type="match status" value="1"/>
</dbReference>
<keyword evidence="5 10" id="KW-0067">ATP-binding</keyword>
<dbReference type="HAMAP" id="MF_02019">
    <property type="entry name" value="MurF"/>
    <property type="match status" value="1"/>
</dbReference>
<keyword evidence="1 10" id="KW-0963">Cytoplasm</keyword>
<dbReference type="SUPFAM" id="SSF53244">
    <property type="entry name" value="MurD-like peptide ligases, peptide-binding domain"/>
    <property type="match status" value="1"/>
</dbReference>
<evidence type="ECO:0000256" key="4">
    <source>
        <dbReference type="ARBA" id="ARBA00022741"/>
    </source>
</evidence>
<keyword evidence="2 10" id="KW-0436">Ligase</keyword>
<dbReference type="Pfam" id="PF02875">
    <property type="entry name" value="Mur_ligase_C"/>
    <property type="match status" value="1"/>
</dbReference>
<dbReference type="PANTHER" id="PTHR43024">
    <property type="entry name" value="UDP-N-ACETYLMURAMOYL-TRIPEPTIDE--D-ALANYL-D-ALANINE LIGASE"/>
    <property type="match status" value="1"/>
</dbReference>
<organism evidence="15 16">
    <name type="scientific">Streptococcus dentapri</name>
    <dbReference type="NCBI Taxonomy" id="573564"/>
    <lineage>
        <taxon>Bacteria</taxon>
        <taxon>Bacillati</taxon>
        <taxon>Bacillota</taxon>
        <taxon>Bacilli</taxon>
        <taxon>Lactobacillales</taxon>
        <taxon>Streptococcaceae</taxon>
        <taxon>Streptococcus</taxon>
    </lineage>
</organism>
<feature type="binding site" evidence="10">
    <location>
        <begin position="107"/>
        <end position="113"/>
    </location>
    <ligand>
        <name>ATP</name>
        <dbReference type="ChEBI" id="CHEBI:30616"/>
    </ligand>
</feature>
<dbReference type="SUPFAM" id="SSF53623">
    <property type="entry name" value="MurD-like peptide ligases, catalytic domain"/>
    <property type="match status" value="1"/>
</dbReference>
<dbReference type="RefSeq" id="WP_380432731.1">
    <property type="nucleotide sequence ID" value="NZ_JBHSAC010000083.1"/>
</dbReference>
<comment type="function">
    <text evidence="10 11">Involved in cell wall formation. Catalyzes the final step in the synthesis of UDP-N-acetylmuramoyl-pentapeptide, the precursor of murein.</text>
</comment>
<evidence type="ECO:0000256" key="1">
    <source>
        <dbReference type="ARBA" id="ARBA00022490"/>
    </source>
</evidence>
<comment type="similarity">
    <text evidence="10">Belongs to the MurCDEF family. MurF subfamily.</text>
</comment>
<evidence type="ECO:0000313" key="15">
    <source>
        <dbReference type="EMBL" id="MFC3932956.1"/>
    </source>
</evidence>
<dbReference type="Gene3D" id="3.40.1190.10">
    <property type="entry name" value="Mur-like, catalytic domain"/>
    <property type="match status" value="1"/>
</dbReference>
<dbReference type="InterPro" id="IPR051046">
    <property type="entry name" value="MurCDEF_CellWall_CoF430Synth"/>
</dbReference>
<dbReference type="Gene3D" id="3.90.190.20">
    <property type="entry name" value="Mur ligase, C-terminal domain"/>
    <property type="match status" value="1"/>
</dbReference>
<dbReference type="InterPro" id="IPR013221">
    <property type="entry name" value="Mur_ligase_cen"/>
</dbReference>
<feature type="domain" description="Mur ligase C-terminal" evidence="13">
    <location>
        <begin position="308"/>
        <end position="440"/>
    </location>
</feature>
<evidence type="ECO:0000256" key="2">
    <source>
        <dbReference type="ARBA" id="ARBA00022598"/>
    </source>
</evidence>
<dbReference type="EC" id="6.3.2.10" evidence="10 11"/>
<evidence type="ECO:0000256" key="3">
    <source>
        <dbReference type="ARBA" id="ARBA00022618"/>
    </source>
</evidence>
<evidence type="ECO:0000259" key="14">
    <source>
        <dbReference type="Pfam" id="PF08245"/>
    </source>
</evidence>
<comment type="caution">
    <text evidence="15">The sequence shown here is derived from an EMBL/GenBank/DDBJ whole genome shotgun (WGS) entry which is preliminary data.</text>
</comment>
<feature type="domain" description="Mur ligase N-terminal catalytic" evidence="12">
    <location>
        <begin position="26"/>
        <end position="72"/>
    </location>
</feature>
<dbReference type="InterPro" id="IPR005863">
    <property type="entry name" value="UDP-N-AcMur_synth"/>
</dbReference>
<dbReference type="PANTHER" id="PTHR43024:SF1">
    <property type="entry name" value="UDP-N-ACETYLMURAMOYL-TRIPEPTIDE--D-ALANYL-D-ALANINE LIGASE"/>
    <property type="match status" value="1"/>
</dbReference>
<evidence type="ECO:0000256" key="8">
    <source>
        <dbReference type="ARBA" id="ARBA00023306"/>
    </source>
</evidence>
<dbReference type="InterPro" id="IPR035911">
    <property type="entry name" value="MurE/MurF_N"/>
</dbReference>
<dbReference type="InterPro" id="IPR000713">
    <property type="entry name" value="Mur_ligase_N"/>
</dbReference>
<comment type="subcellular location">
    <subcellularLocation>
        <location evidence="10 11">Cytoplasm</location>
    </subcellularLocation>
</comment>
<keyword evidence="8 10" id="KW-0131">Cell cycle</keyword>